<proteinExistence type="predicted"/>
<accession>A0ABS3G6H9</accession>
<dbReference type="SUPFAM" id="SSF56219">
    <property type="entry name" value="DNase I-like"/>
    <property type="match status" value="1"/>
</dbReference>
<evidence type="ECO:0000259" key="1">
    <source>
        <dbReference type="Pfam" id="PF03372"/>
    </source>
</evidence>
<dbReference type="Proteomes" id="UP000664044">
    <property type="component" value="Unassembled WGS sequence"/>
</dbReference>
<dbReference type="PANTHER" id="PTHR14859">
    <property type="entry name" value="CALCOFLUOR WHITE HYPERSENSITIVE PROTEIN PRECURSOR"/>
    <property type="match status" value="1"/>
</dbReference>
<dbReference type="GO" id="GO:0004519">
    <property type="term" value="F:endonuclease activity"/>
    <property type="evidence" value="ECO:0007669"/>
    <property type="project" value="UniProtKB-KW"/>
</dbReference>
<evidence type="ECO:0000313" key="3">
    <source>
        <dbReference type="Proteomes" id="UP000664044"/>
    </source>
</evidence>
<gene>
    <name evidence="2" type="ORF">J0656_11685</name>
</gene>
<reference evidence="2 3" key="1">
    <citation type="submission" date="2021-03" db="EMBL/GenBank/DDBJ databases">
        <title>Muricauda lutimaris sp. nov. and Muricauda ruestringensis sp. nov, two marine members of the Flavobacteriaceae isolated from deep sea sediments of Western Pacific.</title>
        <authorList>
            <person name="Zhao S."/>
            <person name="Liu R."/>
        </authorList>
    </citation>
    <scope>NUCLEOTIDE SEQUENCE [LARGE SCALE GENOMIC DNA]</scope>
    <source>
        <strain evidence="2 3">BC31-1-A7</strain>
    </source>
</reference>
<keyword evidence="2" id="KW-0378">Hydrolase</keyword>
<comment type="caution">
    <text evidence="2">The sequence shown here is derived from an EMBL/GenBank/DDBJ whole genome shotgun (WGS) entry which is preliminary data.</text>
</comment>
<keyword evidence="2" id="KW-0255">Endonuclease</keyword>
<dbReference type="InterPro" id="IPR036691">
    <property type="entry name" value="Endo/exonu/phosph_ase_sf"/>
</dbReference>
<name>A0ABS3G6H9_9FLAO</name>
<dbReference type="RefSeq" id="WP_207033966.1">
    <property type="nucleotide sequence ID" value="NZ_JAFLNL010000006.1"/>
</dbReference>
<evidence type="ECO:0000313" key="2">
    <source>
        <dbReference type="EMBL" id="MBO0354677.1"/>
    </source>
</evidence>
<protein>
    <submittedName>
        <fullName evidence="2">Endonuclease/exonuclease/phosphatase family protein</fullName>
    </submittedName>
</protein>
<dbReference type="EMBL" id="JAFLNL010000006">
    <property type="protein sequence ID" value="MBO0354677.1"/>
    <property type="molecule type" value="Genomic_DNA"/>
</dbReference>
<dbReference type="Pfam" id="PF03372">
    <property type="entry name" value="Exo_endo_phos"/>
    <property type="match status" value="1"/>
</dbReference>
<dbReference type="Gene3D" id="3.60.10.10">
    <property type="entry name" value="Endonuclease/exonuclease/phosphatase"/>
    <property type="match status" value="1"/>
</dbReference>
<sequence>MSFNIHAGYGTDGTFNLLGIGNQIKEAQPDIVCLQEVDYRTQRSHGKDVTLELASITGFHSFFGKAIFFDGGEYGLAILSKHPICEVKVHTLPNSGNAEPRIALECIVQVPGLGKLRVVNVHLDHSNMELNLSQIRYVNKKFADKRPTIMAGDFNQEMKGKGMRQLGKDWNFSMDANALTYPTDKPDTKIDYIMAYPLNKWKIKNARVYNDSRVSDHLPIVADLLYLE</sequence>
<dbReference type="InterPro" id="IPR005135">
    <property type="entry name" value="Endo/exonuclease/phosphatase"/>
</dbReference>
<dbReference type="PANTHER" id="PTHR14859:SF15">
    <property type="entry name" value="ENDONUCLEASE_EXONUCLEASE_PHOSPHATASE DOMAIN-CONTAINING PROTEIN"/>
    <property type="match status" value="1"/>
</dbReference>
<dbReference type="InterPro" id="IPR051916">
    <property type="entry name" value="GPI-anchor_lipid_remodeler"/>
</dbReference>
<organism evidence="2 3">
    <name type="scientific">Flagellimonas aurea</name>
    <dbReference type="NCBI Taxonomy" id="2915619"/>
    <lineage>
        <taxon>Bacteria</taxon>
        <taxon>Pseudomonadati</taxon>
        <taxon>Bacteroidota</taxon>
        <taxon>Flavobacteriia</taxon>
        <taxon>Flavobacteriales</taxon>
        <taxon>Flavobacteriaceae</taxon>
        <taxon>Flagellimonas</taxon>
    </lineage>
</organism>
<keyword evidence="2" id="KW-0540">Nuclease</keyword>
<feature type="domain" description="Endonuclease/exonuclease/phosphatase" evidence="1">
    <location>
        <begin position="13"/>
        <end position="217"/>
    </location>
</feature>
<keyword evidence="3" id="KW-1185">Reference proteome</keyword>